<evidence type="ECO:0000313" key="1">
    <source>
        <dbReference type="EMBL" id="KAJ1936889.1"/>
    </source>
</evidence>
<comment type="caution">
    <text evidence="1">The sequence shown here is derived from an EMBL/GenBank/DDBJ whole genome shotgun (WGS) entry which is preliminary data.</text>
</comment>
<evidence type="ECO:0000313" key="2">
    <source>
        <dbReference type="Proteomes" id="UP001150603"/>
    </source>
</evidence>
<sequence>PTPLDISVAGHKRTFSGVDLAGGQDAETPDSAMHVDSPSGFRTQRVPPPLLPHRSTSLSTPLTVTVRDCLFSLEREKYSGVRVGRGSGERVLIQAYNRYIL</sequence>
<dbReference type="Proteomes" id="UP001150603">
    <property type="component" value="Unassembled WGS sequence"/>
</dbReference>
<accession>A0ACC1J4F7</accession>
<dbReference type="EMBL" id="JANBPW010003713">
    <property type="protein sequence ID" value="KAJ1936889.1"/>
    <property type="molecule type" value="Genomic_DNA"/>
</dbReference>
<name>A0ACC1J4F7_9FUNG</name>
<proteinExistence type="predicted"/>
<keyword evidence="2" id="KW-1185">Reference proteome</keyword>
<reference evidence="1" key="1">
    <citation type="submission" date="2022-07" db="EMBL/GenBank/DDBJ databases">
        <title>Phylogenomic reconstructions and comparative analyses of Kickxellomycotina fungi.</title>
        <authorList>
            <person name="Reynolds N.K."/>
            <person name="Stajich J.E."/>
            <person name="Barry K."/>
            <person name="Grigoriev I.V."/>
            <person name="Crous P."/>
            <person name="Smith M.E."/>
        </authorList>
    </citation>
    <scope>NUCLEOTIDE SEQUENCE</scope>
    <source>
        <strain evidence="1">NRRL 5244</strain>
    </source>
</reference>
<organism evidence="1 2">
    <name type="scientific">Linderina macrospora</name>
    <dbReference type="NCBI Taxonomy" id="4868"/>
    <lineage>
        <taxon>Eukaryota</taxon>
        <taxon>Fungi</taxon>
        <taxon>Fungi incertae sedis</taxon>
        <taxon>Zoopagomycota</taxon>
        <taxon>Kickxellomycotina</taxon>
        <taxon>Kickxellomycetes</taxon>
        <taxon>Kickxellales</taxon>
        <taxon>Kickxellaceae</taxon>
        <taxon>Linderina</taxon>
    </lineage>
</organism>
<protein>
    <submittedName>
        <fullName evidence="1">Uncharacterized protein</fullName>
    </submittedName>
</protein>
<feature type="non-terminal residue" evidence="1">
    <location>
        <position position="1"/>
    </location>
</feature>
<gene>
    <name evidence="1" type="ORF">FBU59_004915</name>
</gene>